<dbReference type="InterPro" id="IPR036249">
    <property type="entry name" value="Thioredoxin-like_sf"/>
</dbReference>
<dbReference type="EMBL" id="AYLO01000065">
    <property type="protein sequence ID" value="ESS72157.1"/>
    <property type="molecule type" value="Genomic_DNA"/>
</dbReference>
<dbReference type="Pfam" id="PF00578">
    <property type="entry name" value="AhpC-TSA"/>
    <property type="match status" value="1"/>
</dbReference>
<name>V5C122_9GAMM</name>
<dbReference type="Gene3D" id="3.40.30.10">
    <property type="entry name" value="Glutaredoxin"/>
    <property type="match status" value="1"/>
</dbReference>
<dbReference type="GO" id="GO:0016209">
    <property type="term" value="F:antioxidant activity"/>
    <property type="evidence" value="ECO:0007669"/>
    <property type="project" value="InterPro"/>
</dbReference>
<dbReference type="CDD" id="cd02966">
    <property type="entry name" value="TlpA_like_family"/>
    <property type="match status" value="1"/>
</dbReference>
<accession>V5C122</accession>
<evidence type="ECO:0000313" key="3">
    <source>
        <dbReference type="Proteomes" id="UP000017842"/>
    </source>
</evidence>
<dbReference type="eggNOG" id="COG0526">
    <property type="taxonomic scope" value="Bacteria"/>
</dbReference>
<organism evidence="2 3">
    <name type="scientific">Methyloglobulus morosus KoM1</name>
    <dbReference type="NCBI Taxonomy" id="1116472"/>
    <lineage>
        <taxon>Bacteria</taxon>
        <taxon>Pseudomonadati</taxon>
        <taxon>Pseudomonadota</taxon>
        <taxon>Gammaproteobacteria</taxon>
        <taxon>Methylococcales</taxon>
        <taxon>Methylococcaceae</taxon>
        <taxon>Methyloglobulus</taxon>
    </lineage>
</organism>
<dbReference type="Proteomes" id="UP000017842">
    <property type="component" value="Unassembled WGS sequence"/>
</dbReference>
<reference evidence="2 3" key="1">
    <citation type="journal article" date="2013" name="Genome Announc.">
        <title>Draft Genome Sequence of the Methanotrophic Gammaproteobacterium Methyloglobulus morosus DSM 22980 Strain KoM1.</title>
        <authorList>
            <person name="Poehlein A."/>
            <person name="Deutzmann J.S."/>
            <person name="Daniel R."/>
            <person name="Simeonova D.D."/>
        </authorList>
    </citation>
    <scope>NUCLEOTIDE SEQUENCE [LARGE SCALE GENOMIC DNA]</scope>
    <source>
        <strain evidence="2 3">KoM1</strain>
    </source>
</reference>
<keyword evidence="3" id="KW-1185">Reference proteome</keyword>
<dbReference type="PANTHER" id="PTHR42852">
    <property type="entry name" value="THIOL:DISULFIDE INTERCHANGE PROTEIN DSBE"/>
    <property type="match status" value="1"/>
</dbReference>
<dbReference type="InterPro" id="IPR000866">
    <property type="entry name" value="AhpC/TSA"/>
</dbReference>
<dbReference type="InterPro" id="IPR050553">
    <property type="entry name" value="Thioredoxin_ResA/DsbE_sf"/>
</dbReference>
<comment type="caution">
    <text evidence="2">The sequence shown here is derived from an EMBL/GenBank/DDBJ whole genome shotgun (WGS) entry which is preliminary data.</text>
</comment>
<evidence type="ECO:0000259" key="1">
    <source>
        <dbReference type="PROSITE" id="PS51352"/>
    </source>
</evidence>
<feature type="domain" description="Thioredoxin" evidence="1">
    <location>
        <begin position="33"/>
        <end position="173"/>
    </location>
</feature>
<dbReference type="STRING" id="1116472.MGMO_68c00060"/>
<sequence>MGDINFGRMKSNPWLRGLLLTGLVVLALWMARSEKYTFSPNTTFTTITGKHLALKDLQGKPVLITFWATSCGSCIKEIPHLIALYKQFHQQGLEIIAVAMAYDPPDRVVAMAKELNLPYPIVLDITAEHARAFGRIWATPTTVLINPEGTLAKRVVGAFDPADMQNRIEQLLKSTSPSPIARSMG</sequence>
<dbReference type="PANTHER" id="PTHR42852:SF13">
    <property type="entry name" value="PROTEIN DIPZ"/>
    <property type="match status" value="1"/>
</dbReference>
<dbReference type="GO" id="GO:0016491">
    <property type="term" value="F:oxidoreductase activity"/>
    <property type="evidence" value="ECO:0007669"/>
    <property type="project" value="InterPro"/>
</dbReference>
<gene>
    <name evidence="2" type="ORF">MGMO_68c00060</name>
</gene>
<protein>
    <submittedName>
        <fullName evidence="2">Redoxin domain-containing protein</fullName>
    </submittedName>
</protein>
<evidence type="ECO:0000313" key="2">
    <source>
        <dbReference type="EMBL" id="ESS72157.1"/>
    </source>
</evidence>
<dbReference type="InterPro" id="IPR013766">
    <property type="entry name" value="Thioredoxin_domain"/>
</dbReference>
<proteinExistence type="predicted"/>
<dbReference type="PROSITE" id="PS51352">
    <property type="entry name" value="THIOREDOXIN_2"/>
    <property type="match status" value="1"/>
</dbReference>
<dbReference type="SUPFAM" id="SSF52833">
    <property type="entry name" value="Thioredoxin-like"/>
    <property type="match status" value="1"/>
</dbReference>
<dbReference type="AlphaFoldDB" id="V5C122"/>